<keyword evidence="2" id="KW-1133">Transmembrane helix</keyword>
<keyword evidence="2" id="KW-0812">Transmembrane</keyword>
<evidence type="ECO:0000256" key="2">
    <source>
        <dbReference type="SAM" id="Phobius"/>
    </source>
</evidence>
<organism evidence="4">
    <name type="scientific">Streptomyces sp. NBC_00003</name>
    <dbReference type="NCBI Taxonomy" id="2903608"/>
    <lineage>
        <taxon>Bacteria</taxon>
        <taxon>Bacillati</taxon>
        <taxon>Actinomycetota</taxon>
        <taxon>Actinomycetes</taxon>
        <taxon>Kitasatosporales</taxon>
        <taxon>Streptomycetaceae</taxon>
        <taxon>Streptomyces</taxon>
    </lineage>
</organism>
<reference evidence="4" key="1">
    <citation type="submission" date="2022-10" db="EMBL/GenBank/DDBJ databases">
        <title>The complete genomes of actinobacterial strains from the NBC collection.</title>
        <authorList>
            <person name="Joergensen T.S."/>
            <person name="Alvarez Arevalo M."/>
            <person name="Sterndorff E.B."/>
            <person name="Faurdal D."/>
            <person name="Vuksanovic O."/>
            <person name="Mourched A.-S."/>
            <person name="Charusanti P."/>
            <person name="Shaw S."/>
            <person name="Blin K."/>
            <person name="Weber T."/>
        </authorList>
    </citation>
    <scope>NUCLEOTIDE SEQUENCE</scope>
    <source>
        <strain evidence="4">NBC_00003</strain>
    </source>
</reference>
<name>A0AAU2VG13_9ACTN</name>
<dbReference type="InterPro" id="IPR058593">
    <property type="entry name" value="ARB_07466-like_C"/>
</dbReference>
<sequence length="325" mass="33411">MGTVSEPNNLPRPSRRGRLLRVGAALVVLLAIAGYLVVQYVSGGPGAPRCVAGTGGGQGATFRMSPEQAENAATITAVGISHGMPERAVTIALATALQESGLRNLNHGDRDSLGLFQQRPSQGWGTAEQIMDPVYSAGKFYKHLAEVPGYSRLPLTVAAQKVQRSGFPQAYAKHEPDAAVLTAALTGRESASLTCTVAKNARPGDPARVRDGLTKAFGEGTVPDGRPTGAGGDVIVPVRVTEGTAAAGTDREQRGWALAHWAVARASSLHIARVSYAGRTWSADDSADGWSKAPAATAAPASTGQGSAAGSSADGTQEVRITLAP</sequence>
<feature type="domain" description="ARB-07466-like C-terminal" evidence="3">
    <location>
        <begin position="233"/>
        <end position="293"/>
    </location>
</feature>
<feature type="transmembrane region" description="Helical" evidence="2">
    <location>
        <begin position="19"/>
        <end position="41"/>
    </location>
</feature>
<gene>
    <name evidence="4" type="ORF">OG549_13835</name>
</gene>
<keyword evidence="2" id="KW-0472">Membrane</keyword>
<accession>A0AAU2VG13</accession>
<evidence type="ECO:0000313" key="4">
    <source>
        <dbReference type="EMBL" id="WTW66401.1"/>
    </source>
</evidence>
<dbReference type="EMBL" id="CP108318">
    <property type="protein sequence ID" value="WTW66401.1"/>
    <property type="molecule type" value="Genomic_DNA"/>
</dbReference>
<proteinExistence type="predicted"/>
<feature type="region of interest" description="Disordered" evidence="1">
    <location>
        <begin position="283"/>
        <end position="325"/>
    </location>
</feature>
<dbReference type="AlphaFoldDB" id="A0AAU2VG13"/>
<evidence type="ECO:0000259" key="3">
    <source>
        <dbReference type="Pfam" id="PF26571"/>
    </source>
</evidence>
<feature type="compositionally biased region" description="Low complexity" evidence="1">
    <location>
        <begin position="293"/>
        <end position="316"/>
    </location>
</feature>
<protein>
    <recommendedName>
        <fullName evidence="3">ARB-07466-like C-terminal domain-containing protein</fullName>
    </recommendedName>
</protein>
<dbReference type="Pfam" id="PF26571">
    <property type="entry name" value="VldE"/>
    <property type="match status" value="1"/>
</dbReference>
<evidence type="ECO:0000256" key="1">
    <source>
        <dbReference type="SAM" id="MobiDB-lite"/>
    </source>
</evidence>